<sequence>MPLKTMLLSLLALSCLMAYAIASRDLPIKPGYNLTARLEAAAAASSSGSLAECVNALWELKSCTNEIAIFFLSGQASIGPECCRAIGLITRNCWPANAMLTSLGYTAEEGDILKGYCDAEPSSPGSGIAPSPFAAASPVSN</sequence>
<protein>
    <submittedName>
        <fullName evidence="1">Uncharacterized protein</fullName>
    </submittedName>
</protein>
<evidence type="ECO:0000313" key="2">
    <source>
        <dbReference type="Proteomes" id="UP001163603"/>
    </source>
</evidence>
<comment type="caution">
    <text evidence="1">The sequence shown here is derived from an EMBL/GenBank/DDBJ whole genome shotgun (WGS) entry which is preliminary data.</text>
</comment>
<name>A0ACC0YUW4_9ROSI</name>
<reference evidence="2" key="1">
    <citation type="journal article" date="2023" name="G3 (Bethesda)">
        <title>Genome assembly and association tests identify interacting loci associated with vigor, precocity, and sex in interspecific pistachio rootstocks.</title>
        <authorList>
            <person name="Palmer W."/>
            <person name="Jacygrad E."/>
            <person name="Sagayaradj S."/>
            <person name="Cavanaugh K."/>
            <person name="Han R."/>
            <person name="Bertier L."/>
            <person name="Beede B."/>
            <person name="Kafkas S."/>
            <person name="Golino D."/>
            <person name="Preece J."/>
            <person name="Michelmore R."/>
        </authorList>
    </citation>
    <scope>NUCLEOTIDE SEQUENCE [LARGE SCALE GENOMIC DNA]</scope>
</reference>
<proteinExistence type="predicted"/>
<gene>
    <name evidence="1" type="ORF">Pint_27090</name>
</gene>
<accession>A0ACC0YUW4</accession>
<dbReference type="EMBL" id="CM047740">
    <property type="protein sequence ID" value="KAJ0041396.1"/>
    <property type="molecule type" value="Genomic_DNA"/>
</dbReference>
<evidence type="ECO:0000313" key="1">
    <source>
        <dbReference type="EMBL" id="KAJ0041396.1"/>
    </source>
</evidence>
<organism evidence="1 2">
    <name type="scientific">Pistacia integerrima</name>
    <dbReference type="NCBI Taxonomy" id="434235"/>
    <lineage>
        <taxon>Eukaryota</taxon>
        <taxon>Viridiplantae</taxon>
        <taxon>Streptophyta</taxon>
        <taxon>Embryophyta</taxon>
        <taxon>Tracheophyta</taxon>
        <taxon>Spermatophyta</taxon>
        <taxon>Magnoliopsida</taxon>
        <taxon>eudicotyledons</taxon>
        <taxon>Gunneridae</taxon>
        <taxon>Pentapetalae</taxon>
        <taxon>rosids</taxon>
        <taxon>malvids</taxon>
        <taxon>Sapindales</taxon>
        <taxon>Anacardiaceae</taxon>
        <taxon>Pistacia</taxon>
    </lineage>
</organism>
<keyword evidence="2" id="KW-1185">Reference proteome</keyword>
<dbReference type="Proteomes" id="UP001163603">
    <property type="component" value="Chromosome 5"/>
</dbReference>